<proteinExistence type="inferred from homology"/>
<reference evidence="12 13" key="1">
    <citation type="submission" date="2018-03" db="EMBL/GenBank/DDBJ databases">
        <title>The Complete Genome of Celeribacter baekdonensis strain LH4, a Thiosulfate-Oxidizing Alphaproteobacterium Isolated from Gulf of Mexico Continental Slope Sediments.</title>
        <authorList>
            <person name="Flood B.E."/>
            <person name="Bailey J.V."/>
            <person name="Leprich D."/>
        </authorList>
    </citation>
    <scope>NUCLEOTIDE SEQUENCE [LARGE SCALE GENOMIC DNA]</scope>
    <source>
        <strain evidence="12 13">LH4</strain>
    </source>
</reference>
<dbReference type="KEGG" id="cbak:DA792_11300"/>
<keyword evidence="6 9" id="KW-1133">Transmembrane helix</keyword>
<gene>
    <name evidence="9 12" type="primary">tatB</name>
    <name evidence="12" type="ORF">DA792_11300</name>
</gene>
<evidence type="ECO:0000256" key="3">
    <source>
        <dbReference type="ARBA" id="ARBA00022475"/>
    </source>
</evidence>
<evidence type="ECO:0000313" key="12">
    <source>
        <dbReference type="EMBL" id="AVW91590.1"/>
    </source>
</evidence>
<keyword evidence="2 9" id="KW-0813">Transport</keyword>
<feature type="region of interest" description="Disordered" evidence="10">
    <location>
        <begin position="145"/>
        <end position="245"/>
    </location>
</feature>
<dbReference type="NCBIfam" id="TIGR01410">
    <property type="entry name" value="tatB"/>
    <property type="match status" value="1"/>
</dbReference>
<comment type="function">
    <text evidence="9">Part of the twin-arginine translocation (Tat) system that transports large folded proteins containing a characteristic twin-arginine motif in their signal peptide across membranes. Together with TatC, TatB is part of a receptor directly interacting with Tat signal peptides. TatB may form an oligomeric binding site that transiently accommodates folded Tat precursor proteins before their translocation.</text>
</comment>
<organism evidence="12 13">
    <name type="scientific">Celeribacter baekdonensis</name>
    <dbReference type="NCBI Taxonomy" id="875171"/>
    <lineage>
        <taxon>Bacteria</taxon>
        <taxon>Pseudomonadati</taxon>
        <taxon>Pseudomonadota</taxon>
        <taxon>Alphaproteobacteria</taxon>
        <taxon>Rhodobacterales</taxon>
        <taxon>Roseobacteraceae</taxon>
        <taxon>Celeribacter</taxon>
    </lineage>
</organism>
<dbReference type="GO" id="GO:0033281">
    <property type="term" value="C:TAT protein transport complex"/>
    <property type="evidence" value="ECO:0007669"/>
    <property type="project" value="UniProtKB-UniRule"/>
</dbReference>
<evidence type="ECO:0000256" key="5">
    <source>
        <dbReference type="ARBA" id="ARBA00022927"/>
    </source>
</evidence>
<evidence type="ECO:0000256" key="2">
    <source>
        <dbReference type="ARBA" id="ARBA00022448"/>
    </source>
</evidence>
<feature type="compositionally biased region" description="Low complexity" evidence="10">
    <location>
        <begin position="153"/>
        <end position="187"/>
    </location>
</feature>
<dbReference type="Gene3D" id="1.20.5.3310">
    <property type="match status" value="1"/>
</dbReference>
<keyword evidence="7 9" id="KW-0811">Translocation</keyword>
<dbReference type="PANTHER" id="PTHR33162">
    <property type="entry name" value="SEC-INDEPENDENT PROTEIN TRANSLOCASE PROTEIN TATA, CHLOROPLASTIC"/>
    <property type="match status" value="1"/>
</dbReference>
<name>A0A2R4M2Z4_9RHOB</name>
<feature type="region of interest" description="Disordered" evidence="10">
    <location>
        <begin position="101"/>
        <end position="128"/>
    </location>
</feature>
<dbReference type="GO" id="GO:0043953">
    <property type="term" value="P:protein transport by the Tat complex"/>
    <property type="evidence" value="ECO:0007669"/>
    <property type="project" value="UniProtKB-UniRule"/>
</dbReference>
<comment type="subcellular location">
    <subcellularLocation>
        <location evidence="9">Cell membrane</location>
        <topology evidence="9">Single-pass membrane protein</topology>
    </subcellularLocation>
    <subcellularLocation>
        <location evidence="1">Membrane</location>
        <topology evidence="1">Single-pass membrane protein</topology>
    </subcellularLocation>
</comment>
<keyword evidence="8 9" id="KW-0472">Membrane</keyword>
<feature type="compositionally biased region" description="Low complexity" evidence="10">
    <location>
        <begin position="229"/>
        <end position="239"/>
    </location>
</feature>
<dbReference type="Pfam" id="PF02416">
    <property type="entry name" value="TatA_B_E"/>
    <property type="match status" value="1"/>
</dbReference>
<dbReference type="PRINTS" id="PR01506">
    <property type="entry name" value="TATBPROTEIN"/>
</dbReference>
<evidence type="ECO:0000313" key="13">
    <source>
        <dbReference type="Proteomes" id="UP000241447"/>
    </source>
</evidence>
<evidence type="ECO:0000256" key="1">
    <source>
        <dbReference type="ARBA" id="ARBA00004167"/>
    </source>
</evidence>
<feature type="compositionally biased region" description="Basic and acidic residues" evidence="10">
    <location>
        <begin position="119"/>
        <end position="128"/>
    </location>
</feature>
<evidence type="ECO:0000256" key="11">
    <source>
        <dbReference type="SAM" id="Phobius"/>
    </source>
</evidence>
<evidence type="ECO:0000256" key="6">
    <source>
        <dbReference type="ARBA" id="ARBA00022989"/>
    </source>
</evidence>
<comment type="similarity">
    <text evidence="9">Belongs to the TatB family.</text>
</comment>
<protein>
    <recommendedName>
        <fullName evidence="9">Sec-independent protein translocase protein TatB</fullName>
    </recommendedName>
</protein>
<dbReference type="GO" id="GO:0008320">
    <property type="term" value="F:protein transmembrane transporter activity"/>
    <property type="evidence" value="ECO:0007669"/>
    <property type="project" value="UniProtKB-UniRule"/>
</dbReference>
<accession>A0A2R4M2Z4</accession>
<keyword evidence="5 9" id="KW-0653">Protein transport</keyword>
<evidence type="ECO:0000256" key="7">
    <source>
        <dbReference type="ARBA" id="ARBA00023010"/>
    </source>
</evidence>
<keyword evidence="4 9" id="KW-0812">Transmembrane</keyword>
<sequence length="245" mass="25183">MSAIVMPSIPLFFDMGMSELLVIGVVALIVVGPKDLPGMFRTLGRFTARAKSMAREFSRAMESAADETGLKEASDAFKGATNPKKFGLDKLNEAASTFEKWDPMKASDGKAAPKTTALQKDELSPERADMAKKISENAAKKATERKAAEAAEAKAVAAPVTAAAVKTPATKTPATKTAATKTPAAKKPAAKKPTAKATAAKGTAKPTAAKPATAKKPATSKAAPKKAAAKTAKPAKTTASNEGEA</sequence>
<feature type="transmembrane region" description="Helical" evidence="11">
    <location>
        <begin position="12"/>
        <end position="31"/>
    </location>
</feature>
<comment type="subunit">
    <text evidence="9">The Tat system comprises two distinct complexes: a TatABC complex, containing multiple copies of TatA, TatB and TatC subunits, and a separate TatA complex, containing only TatA subunits. Substrates initially bind to the TatABC complex, which probably triggers association of the separate TatA complex to form the active translocon.</text>
</comment>
<evidence type="ECO:0000256" key="4">
    <source>
        <dbReference type="ARBA" id="ARBA00022692"/>
    </source>
</evidence>
<dbReference type="PANTHER" id="PTHR33162:SF1">
    <property type="entry name" value="SEC-INDEPENDENT PROTEIN TRANSLOCASE PROTEIN TATA, CHLOROPLASTIC"/>
    <property type="match status" value="1"/>
</dbReference>
<evidence type="ECO:0000256" key="8">
    <source>
        <dbReference type="ARBA" id="ARBA00023136"/>
    </source>
</evidence>
<dbReference type="RefSeq" id="WP_107720029.1">
    <property type="nucleotide sequence ID" value="NZ_CP028475.1"/>
</dbReference>
<dbReference type="InterPro" id="IPR018448">
    <property type="entry name" value="TatB"/>
</dbReference>
<dbReference type="InterPro" id="IPR003369">
    <property type="entry name" value="TatA/B/E"/>
</dbReference>
<dbReference type="HAMAP" id="MF_00237">
    <property type="entry name" value="TatB"/>
    <property type="match status" value="1"/>
</dbReference>
<dbReference type="OrthoDB" id="7206969at2"/>
<keyword evidence="3 9" id="KW-1003">Cell membrane</keyword>
<evidence type="ECO:0000256" key="10">
    <source>
        <dbReference type="SAM" id="MobiDB-lite"/>
    </source>
</evidence>
<dbReference type="Proteomes" id="UP000241447">
    <property type="component" value="Chromosome"/>
</dbReference>
<evidence type="ECO:0000256" key="9">
    <source>
        <dbReference type="HAMAP-Rule" id="MF_00237"/>
    </source>
</evidence>
<dbReference type="EMBL" id="CP028475">
    <property type="protein sequence ID" value="AVW91590.1"/>
    <property type="molecule type" value="Genomic_DNA"/>
</dbReference>
<feature type="compositionally biased region" description="Low complexity" evidence="10">
    <location>
        <begin position="195"/>
        <end position="222"/>
    </location>
</feature>
<dbReference type="AlphaFoldDB" id="A0A2R4M2Z4"/>